<dbReference type="AlphaFoldDB" id="A0A2G2XSG0"/>
<keyword evidence="2" id="KW-1185">Reference proteome</keyword>
<dbReference type="EMBL" id="MLFT02000001">
    <property type="protein sequence ID" value="PHT60301.1"/>
    <property type="molecule type" value="Genomic_DNA"/>
</dbReference>
<evidence type="ECO:0000313" key="1">
    <source>
        <dbReference type="EMBL" id="PHT60301.1"/>
    </source>
</evidence>
<reference evidence="2" key="2">
    <citation type="journal article" date="2017" name="J. Anim. Genet.">
        <title>Multiple reference genome sequences of hot pepper reveal the massive evolution of plant disease resistance genes by retroduplication.</title>
        <authorList>
            <person name="Kim S."/>
            <person name="Park J."/>
            <person name="Yeom S.-I."/>
            <person name="Kim Y.-M."/>
            <person name="Seo E."/>
            <person name="Kim K.-T."/>
            <person name="Kim M.-S."/>
            <person name="Lee J.M."/>
            <person name="Cheong K."/>
            <person name="Shin H.-S."/>
            <person name="Kim S.-B."/>
            <person name="Han K."/>
            <person name="Lee J."/>
            <person name="Park M."/>
            <person name="Lee H.-A."/>
            <person name="Lee H.-Y."/>
            <person name="Lee Y."/>
            <person name="Oh S."/>
            <person name="Lee J.H."/>
            <person name="Choi E."/>
            <person name="Choi E."/>
            <person name="Lee S.E."/>
            <person name="Jeon J."/>
            <person name="Kim H."/>
            <person name="Choi G."/>
            <person name="Song H."/>
            <person name="Lee J."/>
            <person name="Lee S.-C."/>
            <person name="Kwon J.-K."/>
            <person name="Lee H.-Y."/>
            <person name="Koo N."/>
            <person name="Hong Y."/>
            <person name="Kim R.W."/>
            <person name="Kang W.-H."/>
            <person name="Huh J.H."/>
            <person name="Kang B.-C."/>
            <person name="Yang T.-J."/>
            <person name="Lee Y.-H."/>
            <person name="Bennetzen J.L."/>
            <person name="Choi D."/>
        </authorList>
    </citation>
    <scope>NUCLEOTIDE SEQUENCE [LARGE SCALE GENOMIC DNA]</scope>
    <source>
        <strain evidence="2">cv. PBC81</strain>
    </source>
</reference>
<accession>A0A2G2XSG0</accession>
<name>A0A2G2XSG0_CAPBA</name>
<evidence type="ECO:0000313" key="2">
    <source>
        <dbReference type="Proteomes" id="UP000224567"/>
    </source>
</evidence>
<comment type="caution">
    <text evidence="1">The sequence shown here is derived from an EMBL/GenBank/DDBJ whole genome shotgun (WGS) entry which is preliminary data.</text>
</comment>
<protein>
    <submittedName>
        <fullName evidence="1">Uncharacterized protein</fullName>
    </submittedName>
</protein>
<proteinExistence type="predicted"/>
<gene>
    <name evidence="1" type="ORF">CQW23_02664</name>
</gene>
<organism evidence="1 2">
    <name type="scientific">Capsicum baccatum</name>
    <name type="common">Peruvian pepper</name>
    <dbReference type="NCBI Taxonomy" id="33114"/>
    <lineage>
        <taxon>Eukaryota</taxon>
        <taxon>Viridiplantae</taxon>
        <taxon>Streptophyta</taxon>
        <taxon>Embryophyta</taxon>
        <taxon>Tracheophyta</taxon>
        <taxon>Spermatophyta</taxon>
        <taxon>Magnoliopsida</taxon>
        <taxon>eudicotyledons</taxon>
        <taxon>Gunneridae</taxon>
        <taxon>Pentapetalae</taxon>
        <taxon>asterids</taxon>
        <taxon>lamiids</taxon>
        <taxon>Solanales</taxon>
        <taxon>Solanaceae</taxon>
        <taxon>Solanoideae</taxon>
        <taxon>Capsiceae</taxon>
        <taxon>Capsicum</taxon>
    </lineage>
</organism>
<dbReference type="Proteomes" id="UP000224567">
    <property type="component" value="Unassembled WGS sequence"/>
</dbReference>
<sequence length="125" mass="13742">MMCLGMPQSLTTSLRNNRVASLALQLDVAAENVAYLEKRSMTTMIVPQHSDLGKHVIKSMVTLSHSFSATGSGSSNPPGALCSTLSCWQTRQVQTYTYMQGNNQASTKRIIGPRQRKEGHECRLL</sequence>
<reference evidence="1 2" key="1">
    <citation type="journal article" date="2017" name="Genome Biol.">
        <title>New reference genome sequences of hot pepper reveal the massive evolution of plant disease-resistance genes by retroduplication.</title>
        <authorList>
            <person name="Kim S."/>
            <person name="Park J."/>
            <person name="Yeom S.I."/>
            <person name="Kim Y.M."/>
            <person name="Seo E."/>
            <person name="Kim K.T."/>
            <person name="Kim M.S."/>
            <person name="Lee J.M."/>
            <person name="Cheong K."/>
            <person name="Shin H.S."/>
            <person name="Kim S.B."/>
            <person name="Han K."/>
            <person name="Lee J."/>
            <person name="Park M."/>
            <person name="Lee H.A."/>
            <person name="Lee H.Y."/>
            <person name="Lee Y."/>
            <person name="Oh S."/>
            <person name="Lee J.H."/>
            <person name="Choi E."/>
            <person name="Choi E."/>
            <person name="Lee S.E."/>
            <person name="Jeon J."/>
            <person name="Kim H."/>
            <person name="Choi G."/>
            <person name="Song H."/>
            <person name="Lee J."/>
            <person name="Lee S.C."/>
            <person name="Kwon J.K."/>
            <person name="Lee H.Y."/>
            <person name="Koo N."/>
            <person name="Hong Y."/>
            <person name="Kim R.W."/>
            <person name="Kang W.H."/>
            <person name="Huh J.H."/>
            <person name="Kang B.C."/>
            <person name="Yang T.J."/>
            <person name="Lee Y.H."/>
            <person name="Bennetzen J.L."/>
            <person name="Choi D."/>
        </authorList>
    </citation>
    <scope>NUCLEOTIDE SEQUENCE [LARGE SCALE GENOMIC DNA]</scope>
    <source>
        <strain evidence="2">cv. PBC81</strain>
    </source>
</reference>